<dbReference type="AlphaFoldDB" id="A0A1Z3HJB3"/>
<keyword evidence="2" id="KW-1185">Reference proteome</keyword>
<dbReference type="KEGG" id="hhg:XM38_013290"/>
<sequence>MRRNRTLVLPFLGILILLISLIASVSLNLARASDDIPATVQTCLPPSTQNAKVWGVVDTETGSYHLIGTSWTEREEAVYQEVLIYLNPEDTCRSLLPENDPVLSHYIPLQLARELALQRYTRVLQEQGGREAYQQQLTDYLTSAPEGTRSEFPPEHIWALEQLGIELPIDSYEVLP</sequence>
<dbReference type="RefSeq" id="WP_137455031.1">
    <property type="nucleotide sequence ID" value="NZ_CP021983.2"/>
</dbReference>
<name>A0A1Z3HJB3_9CYAN</name>
<dbReference type="Proteomes" id="UP000191901">
    <property type="component" value="Chromosome"/>
</dbReference>
<accession>A0A1Z3HJB3</accession>
<dbReference type="OrthoDB" id="573232at2"/>
<dbReference type="STRING" id="1641165.XM38_08100"/>
<reference evidence="1 2" key="1">
    <citation type="journal article" date="2016" name="Biochim. Biophys. Acta">
        <title>Characterization of red-shifted phycobilisomes isolated from the chlorophyll f-containing cyanobacterium Halomicronema hongdechloris.</title>
        <authorList>
            <person name="Li Y."/>
            <person name="Lin Y."/>
            <person name="Garvey C.J."/>
            <person name="Birch D."/>
            <person name="Corkery R.W."/>
            <person name="Loughlin P.C."/>
            <person name="Scheer H."/>
            <person name="Willows R.D."/>
            <person name="Chen M."/>
        </authorList>
    </citation>
    <scope>NUCLEOTIDE SEQUENCE [LARGE SCALE GENOMIC DNA]</scope>
    <source>
        <strain evidence="1 2">C2206</strain>
    </source>
</reference>
<evidence type="ECO:0000313" key="1">
    <source>
        <dbReference type="EMBL" id="ASC70391.1"/>
    </source>
</evidence>
<gene>
    <name evidence="1" type="ORF">XM38_013290</name>
</gene>
<evidence type="ECO:0000313" key="2">
    <source>
        <dbReference type="Proteomes" id="UP000191901"/>
    </source>
</evidence>
<dbReference type="EMBL" id="CP021983">
    <property type="protein sequence ID" value="ASC70391.1"/>
    <property type="molecule type" value="Genomic_DNA"/>
</dbReference>
<protein>
    <submittedName>
        <fullName evidence="1">Uncharacterized protein</fullName>
    </submittedName>
</protein>
<proteinExistence type="predicted"/>
<organism evidence="1 2">
    <name type="scientific">Halomicronema hongdechloris C2206</name>
    <dbReference type="NCBI Taxonomy" id="1641165"/>
    <lineage>
        <taxon>Bacteria</taxon>
        <taxon>Bacillati</taxon>
        <taxon>Cyanobacteriota</taxon>
        <taxon>Cyanophyceae</taxon>
        <taxon>Nodosilineales</taxon>
        <taxon>Nodosilineaceae</taxon>
        <taxon>Halomicronema</taxon>
    </lineage>
</organism>